<dbReference type="Proteomes" id="UP001611075">
    <property type="component" value="Unassembled WGS sequence"/>
</dbReference>
<dbReference type="InterPro" id="IPR036505">
    <property type="entry name" value="Amidase/PGRP_sf"/>
</dbReference>
<sequence>MSTSARPGDFAPIGVPWHHTASTSSATNPHPALNICINGRFDLAGPLCQALVDYNGVNQEMTSAQYSACVAATAAVLTRLGRDASHARGHRETSTSGKIDPSFIDPSFIDST</sequence>
<dbReference type="RefSeq" id="WP_396681469.1">
    <property type="nucleotide sequence ID" value="NZ_JBIRPU010000013.1"/>
</dbReference>
<comment type="caution">
    <text evidence="2">The sequence shown here is derived from an EMBL/GenBank/DDBJ whole genome shotgun (WGS) entry which is preliminary data.</text>
</comment>
<keyword evidence="3" id="KW-1185">Reference proteome</keyword>
<reference evidence="2 3" key="1">
    <citation type="submission" date="2024-10" db="EMBL/GenBank/DDBJ databases">
        <title>The Natural Products Discovery Center: Release of the First 8490 Sequenced Strains for Exploring Actinobacteria Biosynthetic Diversity.</title>
        <authorList>
            <person name="Kalkreuter E."/>
            <person name="Kautsar S.A."/>
            <person name="Yang D."/>
            <person name="Bader C.D."/>
            <person name="Teijaro C.N."/>
            <person name="Fluegel L."/>
            <person name="Davis C.M."/>
            <person name="Simpson J.R."/>
            <person name="Lauterbach L."/>
            <person name="Steele A.D."/>
            <person name="Gui C."/>
            <person name="Meng S."/>
            <person name="Li G."/>
            <person name="Viehrig K."/>
            <person name="Ye F."/>
            <person name="Su P."/>
            <person name="Kiefer A.F."/>
            <person name="Nichols A."/>
            <person name="Cepeda A.J."/>
            <person name="Yan W."/>
            <person name="Fan B."/>
            <person name="Jiang Y."/>
            <person name="Adhikari A."/>
            <person name="Zheng C.-J."/>
            <person name="Schuster L."/>
            <person name="Cowan T.M."/>
            <person name="Smanski M.J."/>
            <person name="Chevrette M.G."/>
            <person name="De Carvalho L.P.S."/>
            <person name="Shen B."/>
        </authorList>
    </citation>
    <scope>NUCLEOTIDE SEQUENCE [LARGE SCALE GENOMIC DNA]</scope>
    <source>
        <strain evidence="2 3">NPDC021253</strain>
    </source>
</reference>
<dbReference type="EMBL" id="JBIRPU010000013">
    <property type="protein sequence ID" value="MFI0794822.1"/>
    <property type="molecule type" value="Genomic_DNA"/>
</dbReference>
<feature type="region of interest" description="Disordered" evidence="1">
    <location>
        <begin position="1"/>
        <end position="26"/>
    </location>
</feature>
<proteinExistence type="predicted"/>
<accession>A0ABW7SM88</accession>
<feature type="region of interest" description="Disordered" evidence="1">
    <location>
        <begin position="82"/>
        <end position="112"/>
    </location>
</feature>
<organism evidence="2 3">
    <name type="scientific">Micromonospora rubida</name>
    <dbReference type="NCBI Taxonomy" id="2697657"/>
    <lineage>
        <taxon>Bacteria</taxon>
        <taxon>Bacillati</taxon>
        <taxon>Actinomycetota</taxon>
        <taxon>Actinomycetes</taxon>
        <taxon>Micromonosporales</taxon>
        <taxon>Micromonosporaceae</taxon>
        <taxon>Micromonospora</taxon>
    </lineage>
</organism>
<name>A0ABW7SM88_9ACTN</name>
<dbReference type="Gene3D" id="3.40.80.10">
    <property type="entry name" value="Peptidoglycan recognition protein-like"/>
    <property type="match status" value="1"/>
</dbReference>
<dbReference type="SUPFAM" id="SSF55846">
    <property type="entry name" value="N-acetylmuramoyl-L-alanine amidase-like"/>
    <property type="match status" value="1"/>
</dbReference>
<evidence type="ECO:0000313" key="3">
    <source>
        <dbReference type="Proteomes" id="UP001611075"/>
    </source>
</evidence>
<protein>
    <recommendedName>
        <fullName evidence="4">N-acetylmuramoyl-L-alanine amidase domain-containing protein</fullName>
    </recommendedName>
</protein>
<evidence type="ECO:0000256" key="1">
    <source>
        <dbReference type="SAM" id="MobiDB-lite"/>
    </source>
</evidence>
<feature type="compositionally biased region" description="Basic and acidic residues" evidence="1">
    <location>
        <begin position="82"/>
        <end position="93"/>
    </location>
</feature>
<evidence type="ECO:0008006" key="4">
    <source>
        <dbReference type="Google" id="ProtNLM"/>
    </source>
</evidence>
<gene>
    <name evidence="2" type="ORF">ACH4OY_19355</name>
</gene>
<evidence type="ECO:0000313" key="2">
    <source>
        <dbReference type="EMBL" id="MFI0794822.1"/>
    </source>
</evidence>